<dbReference type="AlphaFoldDB" id="A0A397VG03"/>
<protein>
    <recommendedName>
        <fullName evidence="3">TLDc domain-containing protein</fullName>
    </recommendedName>
</protein>
<proteinExistence type="predicted"/>
<reference evidence="1 2" key="1">
    <citation type="submission" date="2018-06" db="EMBL/GenBank/DDBJ databases">
        <title>Comparative genomics reveals the genomic features of Rhizophagus irregularis, R. cerebriforme, R. diaphanum and Gigaspora rosea, and their symbiotic lifestyle signature.</title>
        <authorList>
            <person name="Morin E."/>
            <person name="San Clemente H."/>
            <person name="Chen E.C.H."/>
            <person name="De La Providencia I."/>
            <person name="Hainaut M."/>
            <person name="Kuo A."/>
            <person name="Kohler A."/>
            <person name="Murat C."/>
            <person name="Tang N."/>
            <person name="Roy S."/>
            <person name="Loubradou J."/>
            <person name="Henrissat B."/>
            <person name="Grigoriev I.V."/>
            <person name="Corradi N."/>
            <person name="Roux C."/>
            <person name="Martin F.M."/>
        </authorList>
    </citation>
    <scope>NUCLEOTIDE SEQUENCE [LARGE SCALE GENOMIC DNA]</scope>
    <source>
        <strain evidence="1 2">DAOM 194757</strain>
    </source>
</reference>
<organism evidence="1 2">
    <name type="scientific">Gigaspora rosea</name>
    <dbReference type="NCBI Taxonomy" id="44941"/>
    <lineage>
        <taxon>Eukaryota</taxon>
        <taxon>Fungi</taxon>
        <taxon>Fungi incertae sedis</taxon>
        <taxon>Mucoromycota</taxon>
        <taxon>Glomeromycotina</taxon>
        <taxon>Glomeromycetes</taxon>
        <taxon>Diversisporales</taxon>
        <taxon>Gigasporaceae</taxon>
        <taxon>Gigaspora</taxon>
    </lineage>
</organism>
<dbReference type="OrthoDB" id="25620at2759"/>
<evidence type="ECO:0008006" key="3">
    <source>
        <dbReference type="Google" id="ProtNLM"/>
    </source>
</evidence>
<keyword evidence="2" id="KW-1185">Reference proteome</keyword>
<accession>A0A397VG03</accession>
<name>A0A397VG03_9GLOM</name>
<gene>
    <name evidence="1" type="ORF">C2G38_2178139</name>
</gene>
<evidence type="ECO:0000313" key="1">
    <source>
        <dbReference type="EMBL" id="RIB20912.1"/>
    </source>
</evidence>
<comment type="caution">
    <text evidence="1">The sequence shown here is derived from an EMBL/GenBank/DDBJ whole genome shotgun (WGS) entry which is preliminary data.</text>
</comment>
<dbReference type="EMBL" id="QKWP01000392">
    <property type="protein sequence ID" value="RIB20912.1"/>
    <property type="molecule type" value="Genomic_DNA"/>
</dbReference>
<sequence>MKSTLQNCLPHIRYFQISNDDAIDYLLLYRQLLDDNLWDDIIKNLLSPNRSVSSVINPPRADVYSATNNPYEFKLLFRGARDGFTPDSFWKLCDRQINVVIAKIKGIDEILGGYNPIRCTIQNSILSRVICNLLSF</sequence>
<dbReference type="Proteomes" id="UP000266673">
    <property type="component" value="Unassembled WGS sequence"/>
</dbReference>
<evidence type="ECO:0000313" key="2">
    <source>
        <dbReference type="Proteomes" id="UP000266673"/>
    </source>
</evidence>